<dbReference type="RefSeq" id="WP_115938498.1">
    <property type="nucleotide sequence ID" value="NZ_QRDW01000012.1"/>
</dbReference>
<dbReference type="AlphaFoldDB" id="A0A3D9H6A2"/>
<dbReference type="EMBL" id="QRDW01000012">
    <property type="protein sequence ID" value="RED45014.1"/>
    <property type="molecule type" value="Genomic_DNA"/>
</dbReference>
<dbReference type="Proteomes" id="UP000256845">
    <property type="component" value="Unassembled WGS sequence"/>
</dbReference>
<dbReference type="InterPro" id="IPR036890">
    <property type="entry name" value="HATPase_C_sf"/>
</dbReference>
<name>A0A3D9H6A2_9PROT</name>
<keyword evidence="1" id="KW-0808">Transferase</keyword>
<keyword evidence="2" id="KW-1185">Reference proteome</keyword>
<keyword evidence="1" id="KW-0418">Kinase</keyword>
<comment type="caution">
    <text evidence="1">The sequence shown here is derived from an EMBL/GenBank/DDBJ whole genome shotgun (WGS) entry which is preliminary data.</text>
</comment>
<dbReference type="Gene3D" id="3.30.565.10">
    <property type="entry name" value="Histidine kinase-like ATPase, C-terminal domain"/>
    <property type="match status" value="1"/>
</dbReference>
<proteinExistence type="predicted"/>
<organism evidence="1 2">
    <name type="scientific">Aestuariispira insulae</name>
    <dbReference type="NCBI Taxonomy" id="1461337"/>
    <lineage>
        <taxon>Bacteria</taxon>
        <taxon>Pseudomonadati</taxon>
        <taxon>Pseudomonadota</taxon>
        <taxon>Alphaproteobacteria</taxon>
        <taxon>Rhodospirillales</taxon>
        <taxon>Kiloniellaceae</taxon>
        <taxon>Aestuariispira</taxon>
    </lineage>
</organism>
<protein>
    <submittedName>
        <fullName evidence="1">Histidine kinase/DNA gyrase B/HSP90-like ATPase</fullName>
    </submittedName>
</protein>
<dbReference type="OrthoDB" id="9813438at2"/>
<dbReference type="Pfam" id="PF13589">
    <property type="entry name" value="HATPase_c_3"/>
    <property type="match status" value="1"/>
</dbReference>
<gene>
    <name evidence="1" type="ORF">DFP90_1125</name>
</gene>
<accession>A0A3D9H6A2</accession>
<dbReference type="SUPFAM" id="SSF55874">
    <property type="entry name" value="ATPase domain of HSP90 chaperone/DNA topoisomerase II/histidine kinase"/>
    <property type="match status" value="1"/>
</dbReference>
<sequence>MSTSNAEDIIENAFDGEVIPPSLALKAMRDSGYKNTAYALAELIDNSVQANASFVEIFCIEKRVLVKERERRRIAEIAVLDNGSGMDMTVLRLALQFGNGTHLNDRSGIGRFGMGLPNASISQCRRLDVWTWQAGPDNALHSYLDLDDVESGKTRHVPVPEAKNVPNEWLSRSEGIGTTGTLIVWSNFEDHRLTWRSGRATLENTEALVGRMYRKFIHEGKTDIRLAALEDDTSTFDMRARANDPMYLTVPSSTPAPFDKRPMFKVWGEQHREFPVEYEGETHSVHVRMSWASSETIPDDGTDRGRTPYGKHAAKNIGVSIVRAGRELELDSTWALGYDPRERWWGVEVEFPPALDEVFGVTNNKQAATVFSHMSQFEWENEAEPGEKYMDFKSRLEEEGDTRHLVIDIVVYVREQLAQIRNRIQDQTKGIRGGGKRHDDVSIEDKATTKWKDRANKGYKTDIDDEDYDDKARDDLTNDLIKNKNYSEEVAKEIAQAVKTRGRKLIFVTAETDSQAFFNVDIRPGGITEIVFNTRHPVYEKLVRALDTDVTETSSSELVTRIENASDTLKLLLAAWARYEEEDYPARDRIRDIRHEWGKMAKNFIGDED</sequence>
<dbReference type="GO" id="GO:0016301">
    <property type="term" value="F:kinase activity"/>
    <property type="evidence" value="ECO:0007669"/>
    <property type="project" value="UniProtKB-KW"/>
</dbReference>
<reference evidence="1 2" key="1">
    <citation type="submission" date="2018-07" db="EMBL/GenBank/DDBJ databases">
        <title>Genomic Encyclopedia of Type Strains, Phase III (KMG-III): the genomes of soil and plant-associated and newly described type strains.</title>
        <authorList>
            <person name="Whitman W."/>
        </authorList>
    </citation>
    <scope>NUCLEOTIDE SEQUENCE [LARGE SCALE GENOMIC DNA]</scope>
    <source>
        <strain evidence="1 2">CECT 8488</strain>
    </source>
</reference>
<evidence type="ECO:0000313" key="2">
    <source>
        <dbReference type="Proteomes" id="UP000256845"/>
    </source>
</evidence>
<evidence type="ECO:0000313" key="1">
    <source>
        <dbReference type="EMBL" id="RED45014.1"/>
    </source>
</evidence>